<proteinExistence type="predicted"/>
<dbReference type="PANTHER" id="PTHR12436:SF4">
    <property type="entry name" value="LEUKOCYTE RECEPTOR CLUSTER MEMBER 8"/>
    <property type="match status" value="1"/>
</dbReference>
<reference evidence="3 4" key="1">
    <citation type="submission" date="2020-04" db="EMBL/GenBank/DDBJ databases">
        <title>Perkinsus chesapeaki whole genome sequence.</title>
        <authorList>
            <person name="Bogema D.R."/>
        </authorList>
    </citation>
    <scope>NUCLEOTIDE SEQUENCE [LARGE SCALE GENOMIC DNA]</scope>
    <source>
        <strain evidence="3">ATCC PRA-425</strain>
    </source>
</reference>
<dbReference type="AlphaFoldDB" id="A0A7J6M6X4"/>
<dbReference type="InterPro" id="IPR000717">
    <property type="entry name" value="PCI_dom"/>
</dbReference>
<dbReference type="InterPro" id="IPR045107">
    <property type="entry name" value="SAC3/GANP/THP3"/>
</dbReference>
<dbReference type="Pfam" id="PF03399">
    <property type="entry name" value="SAC3_GANP"/>
    <property type="match status" value="1"/>
</dbReference>
<dbReference type="InterPro" id="IPR005062">
    <property type="entry name" value="SAC3/GANP/THP3_conserved"/>
</dbReference>
<dbReference type="PANTHER" id="PTHR12436">
    <property type="entry name" value="80 KDA MCM3-ASSOCIATED PROTEIN"/>
    <property type="match status" value="1"/>
</dbReference>
<feature type="region of interest" description="Disordered" evidence="1">
    <location>
        <begin position="82"/>
        <end position="120"/>
    </location>
</feature>
<keyword evidence="3" id="KW-0675">Receptor</keyword>
<evidence type="ECO:0000313" key="4">
    <source>
        <dbReference type="Proteomes" id="UP000591131"/>
    </source>
</evidence>
<keyword evidence="4" id="KW-1185">Reference proteome</keyword>
<dbReference type="EMBL" id="JAAPAO010000214">
    <property type="protein sequence ID" value="KAF4667318.1"/>
    <property type="molecule type" value="Genomic_DNA"/>
</dbReference>
<evidence type="ECO:0000313" key="3">
    <source>
        <dbReference type="EMBL" id="KAF4667318.1"/>
    </source>
</evidence>
<dbReference type="OrthoDB" id="408360at2759"/>
<dbReference type="GO" id="GO:0005634">
    <property type="term" value="C:nucleus"/>
    <property type="evidence" value="ECO:0007669"/>
    <property type="project" value="TreeGrafter"/>
</dbReference>
<accession>A0A7J6M6X4</accession>
<name>A0A7J6M6X4_PERCH</name>
<feature type="region of interest" description="Disordered" evidence="1">
    <location>
        <begin position="261"/>
        <end position="333"/>
    </location>
</feature>
<evidence type="ECO:0000256" key="1">
    <source>
        <dbReference type="SAM" id="MobiDB-lite"/>
    </source>
</evidence>
<feature type="domain" description="PCI" evidence="2">
    <location>
        <begin position="497"/>
        <end position="690"/>
    </location>
</feature>
<comment type="caution">
    <text evidence="3">The sequence shown here is derived from an EMBL/GenBank/DDBJ whole genome shotgun (WGS) entry which is preliminary data.</text>
</comment>
<evidence type="ECO:0000259" key="2">
    <source>
        <dbReference type="PROSITE" id="PS50250"/>
    </source>
</evidence>
<dbReference type="Gene3D" id="1.25.40.990">
    <property type="match status" value="1"/>
</dbReference>
<dbReference type="Proteomes" id="UP000591131">
    <property type="component" value="Unassembled WGS sequence"/>
</dbReference>
<feature type="compositionally biased region" description="Low complexity" evidence="1">
    <location>
        <begin position="88"/>
        <end position="109"/>
    </location>
</feature>
<dbReference type="PROSITE" id="PS50250">
    <property type="entry name" value="PCI"/>
    <property type="match status" value="1"/>
</dbReference>
<gene>
    <name evidence="3" type="primary">LENG8_2</name>
    <name evidence="3" type="ORF">FOL47_003641</name>
</gene>
<feature type="compositionally biased region" description="Basic residues" evidence="1">
    <location>
        <begin position="269"/>
        <end position="281"/>
    </location>
</feature>
<protein>
    <submittedName>
        <fullName evidence="3">Leukocyte receptor cluster (LRC) member 8</fullName>
    </submittedName>
</protein>
<sequence length="903" mass="102996">MAEASCGVTLDSSAENPVEKQRVCGMFNVLPAAQQEQVRQHVQEYAKTLNKQQPNSTKKGVALYQFWKTMVAHLYEHTVEKQQVKKVSPPASQPAEQQQTSGSSAGGQQPPHNFGNQQQQQAAMYMMYQQQQAAMAYQQAWYAQQQQQQQLRAAGGQARHFGQPGAAAVIQNAMNNKAAASQHPPGMLQWVQRLYASLGGHPGMSQELRTARLSAADGIVKDITNKLKAAGTYWATDWNNYPIPSENEIDCRVDPKLWEQESAAVPSPKRSRRGSPKKSPSRRASFGQKSADFIPLSDGTPAGYNVTLTPGASKRGNNKRKAKLQAAAKAKPKKGAILMMAGEATAEELKRRQQRMERFKADDNSSSSASGLWTDDASRSAAPRVAPLDVNFSFGVDETEVFEQTVDFVVVGTCQKMEKNYLRLTSQPDPSLVRPPSVLKKWMEQLKIYHHEKSRDWKYIGEQLRAVRQDLTVQNIKDDFTRSVYEANARWALEAEDLGQFNQCQTQLKYLYAAKDANDDNVTCEFLCYRLLYYSLQSLRADEMKFLRALTPEQRHHPYVVFAKKARQAMATNDYKACFRLVRIARKDSSEIDEEDPSSSIPIRAAPTHAYHLLRLFLERMRLKALRTITKAYQTYPVAHLVDVLDFTDAADATTWLTEHALTVKTWSNGEDHLQCKPSHAVICNHPMLEMTMPGIEPGTFGIAAVIITNGARTERIMHYKSDYYPNLPHSEHKVWQDPGSRPPYHLKHPKQYFDFKTFRNMLKHKKQTLGRAEKRLIKRAYAKPPPSEDWDVLKFLQEMDFGENAEEVASCFEDWSDFISSEYEDIQRVEMASEQRRKLMVYLRKFNHGVWPDKEYMERFKGTPLEREGQPWTDEEDERLVKLAEVYDVNFGDPWIYLRLGI</sequence>
<organism evidence="3 4">
    <name type="scientific">Perkinsus chesapeaki</name>
    <name type="common">Clam parasite</name>
    <name type="synonym">Perkinsus andrewsi</name>
    <dbReference type="NCBI Taxonomy" id="330153"/>
    <lineage>
        <taxon>Eukaryota</taxon>
        <taxon>Sar</taxon>
        <taxon>Alveolata</taxon>
        <taxon>Perkinsozoa</taxon>
        <taxon>Perkinsea</taxon>
        <taxon>Perkinsida</taxon>
        <taxon>Perkinsidae</taxon>
        <taxon>Perkinsus</taxon>
    </lineage>
</organism>